<feature type="transmembrane region" description="Helical" evidence="1">
    <location>
        <begin position="47"/>
        <end position="69"/>
    </location>
</feature>
<keyword evidence="1" id="KW-0472">Membrane</keyword>
<protein>
    <submittedName>
        <fullName evidence="2">Uncharacterized protein</fullName>
    </submittedName>
</protein>
<reference evidence="2 3" key="1">
    <citation type="submission" date="2018-04" db="EMBL/GenBank/DDBJ databases">
        <authorList>
            <person name="Vogel A."/>
        </authorList>
    </citation>
    <scope>NUCLEOTIDE SEQUENCE [LARGE SCALE GENOMIC DNA]</scope>
</reference>
<keyword evidence="3" id="KW-1185">Reference proteome</keyword>
<dbReference type="AlphaFoldDB" id="A0A484MLI8"/>
<organism evidence="2 3">
    <name type="scientific">Cuscuta campestris</name>
    <dbReference type="NCBI Taxonomy" id="132261"/>
    <lineage>
        <taxon>Eukaryota</taxon>
        <taxon>Viridiplantae</taxon>
        <taxon>Streptophyta</taxon>
        <taxon>Embryophyta</taxon>
        <taxon>Tracheophyta</taxon>
        <taxon>Spermatophyta</taxon>
        <taxon>Magnoliopsida</taxon>
        <taxon>eudicotyledons</taxon>
        <taxon>Gunneridae</taxon>
        <taxon>Pentapetalae</taxon>
        <taxon>asterids</taxon>
        <taxon>lamiids</taxon>
        <taxon>Solanales</taxon>
        <taxon>Convolvulaceae</taxon>
        <taxon>Cuscuteae</taxon>
        <taxon>Cuscuta</taxon>
        <taxon>Cuscuta subgen. Grammica</taxon>
        <taxon>Cuscuta sect. Cleistogrammica</taxon>
    </lineage>
</organism>
<feature type="transmembrane region" description="Helical" evidence="1">
    <location>
        <begin position="12"/>
        <end position="32"/>
    </location>
</feature>
<keyword evidence="1" id="KW-0812">Transmembrane</keyword>
<accession>A0A484MLI8</accession>
<dbReference type="Proteomes" id="UP000595140">
    <property type="component" value="Unassembled WGS sequence"/>
</dbReference>
<gene>
    <name evidence="2" type="ORF">CCAM_LOCUS31478</name>
</gene>
<dbReference type="EMBL" id="OOIL02003814">
    <property type="protein sequence ID" value="VFQ89702.1"/>
    <property type="molecule type" value="Genomic_DNA"/>
</dbReference>
<proteinExistence type="predicted"/>
<sequence length="78" mass="8584">MQYVAACNLNAAICSVLVYEFLSLCIVGWQLADDDPENWFRGRPRGFFWGSSSVFRAAAASVTFALSFVNSNPKKGIT</sequence>
<evidence type="ECO:0000313" key="2">
    <source>
        <dbReference type="EMBL" id="VFQ89702.1"/>
    </source>
</evidence>
<evidence type="ECO:0000256" key="1">
    <source>
        <dbReference type="SAM" id="Phobius"/>
    </source>
</evidence>
<evidence type="ECO:0000313" key="3">
    <source>
        <dbReference type="Proteomes" id="UP000595140"/>
    </source>
</evidence>
<name>A0A484MLI8_9ASTE</name>
<keyword evidence="1" id="KW-1133">Transmembrane helix</keyword>